<protein>
    <submittedName>
        <fullName evidence="1">Uncharacterized protein</fullName>
    </submittedName>
</protein>
<organism evidence="1 2">
    <name type="scientific">Portunus trituberculatus</name>
    <name type="common">Swimming crab</name>
    <name type="synonym">Neptunus trituberculatus</name>
    <dbReference type="NCBI Taxonomy" id="210409"/>
    <lineage>
        <taxon>Eukaryota</taxon>
        <taxon>Metazoa</taxon>
        <taxon>Ecdysozoa</taxon>
        <taxon>Arthropoda</taxon>
        <taxon>Crustacea</taxon>
        <taxon>Multicrustacea</taxon>
        <taxon>Malacostraca</taxon>
        <taxon>Eumalacostraca</taxon>
        <taxon>Eucarida</taxon>
        <taxon>Decapoda</taxon>
        <taxon>Pleocyemata</taxon>
        <taxon>Brachyura</taxon>
        <taxon>Eubrachyura</taxon>
        <taxon>Portunoidea</taxon>
        <taxon>Portunidae</taxon>
        <taxon>Portuninae</taxon>
        <taxon>Portunus</taxon>
    </lineage>
</organism>
<sequence length="33" mass="3791">MTYGSAIFKIALLTPVEDTRVFLSIFMVLVIDW</sequence>
<comment type="caution">
    <text evidence="1">The sequence shown here is derived from an EMBL/GenBank/DDBJ whole genome shotgun (WGS) entry which is preliminary data.</text>
</comment>
<evidence type="ECO:0000313" key="2">
    <source>
        <dbReference type="Proteomes" id="UP000324222"/>
    </source>
</evidence>
<dbReference type="Proteomes" id="UP000324222">
    <property type="component" value="Unassembled WGS sequence"/>
</dbReference>
<accession>A0A5B7CYG1</accession>
<reference evidence="1 2" key="1">
    <citation type="submission" date="2019-05" db="EMBL/GenBank/DDBJ databases">
        <title>Another draft genome of Portunus trituberculatus and its Hox gene families provides insights of decapod evolution.</title>
        <authorList>
            <person name="Jeong J.-H."/>
            <person name="Song I."/>
            <person name="Kim S."/>
            <person name="Choi T."/>
            <person name="Kim D."/>
            <person name="Ryu S."/>
            <person name="Kim W."/>
        </authorList>
    </citation>
    <scope>NUCLEOTIDE SEQUENCE [LARGE SCALE GENOMIC DNA]</scope>
    <source>
        <tissue evidence="1">Muscle</tissue>
    </source>
</reference>
<dbReference type="AlphaFoldDB" id="A0A5B7CYG1"/>
<dbReference type="EMBL" id="VSRR010000315">
    <property type="protein sequence ID" value="MPC13921.1"/>
    <property type="molecule type" value="Genomic_DNA"/>
</dbReference>
<evidence type="ECO:0000313" key="1">
    <source>
        <dbReference type="EMBL" id="MPC13921.1"/>
    </source>
</evidence>
<gene>
    <name evidence="1" type="ORF">E2C01_006670</name>
</gene>
<name>A0A5B7CYG1_PORTR</name>
<keyword evidence="2" id="KW-1185">Reference proteome</keyword>
<proteinExistence type="predicted"/>